<dbReference type="HOGENOM" id="CLU_3308182_0_0_11"/>
<dbReference type="Proteomes" id="UP000006247">
    <property type="component" value="Unassembled WGS sequence"/>
</dbReference>
<accession>C0E075</accession>
<gene>
    <name evidence="1" type="ORF">CORMATOL_00375</name>
</gene>
<name>C0E075_9CORY</name>
<evidence type="ECO:0000313" key="1">
    <source>
        <dbReference type="EMBL" id="EEG27966.1"/>
    </source>
</evidence>
<dbReference type="EMBL" id="ACEB01000004">
    <property type="protein sequence ID" value="EEG27966.1"/>
    <property type="molecule type" value="Genomic_DNA"/>
</dbReference>
<reference evidence="1 2" key="1">
    <citation type="submission" date="2009-01" db="EMBL/GenBank/DDBJ databases">
        <authorList>
            <person name="Fulton L."/>
            <person name="Clifton S."/>
            <person name="Chinwalla A.T."/>
            <person name="Mitreva M."/>
            <person name="Sodergren E."/>
            <person name="Weinstock G."/>
            <person name="Clifton S."/>
            <person name="Dooling D.J."/>
            <person name="Fulton B."/>
            <person name="Minx P."/>
            <person name="Pepin K.H."/>
            <person name="Johnson M."/>
            <person name="Bhonagiri V."/>
            <person name="Nash W.E."/>
            <person name="Mardis E.R."/>
            <person name="Wilson R.K."/>
        </authorList>
    </citation>
    <scope>NUCLEOTIDE SEQUENCE [LARGE SCALE GENOMIC DNA]</scope>
    <source>
        <strain evidence="1 2">ATCC 33806</strain>
    </source>
</reference>
<comment type="caution">
    <text evidence="1">The sequence shown here is derived from an EMBL/GenBank/DDBJ whole genome shotgun (WGS) entry which is preliminary data.</text>
</comment>
<proteinExistence type="predicted"/>
<organism evidence="1 2">
    <name type="scientific">Corynebacterium matruchotii ATCC 33806</name>
    <dbReference type="NCBI Taxonomy" id="566549"/>
    <lineage>
        <taxon>Bacteria</taxon>
        <taxon>Bacillati</taxon>
        <taxon>Actinomycetota</taxon>
        <taxon>Actinomycetes</taxon>
        <taxon>Mycobacteriales</taxon>
        <taxon>Corynebacteriaceae</taxon>
        <taxon>Corynebacterium</taxon>
    </lineage>
</organism>
<sequence length="39" mass="4352">MPGGKPCWFKVPSLSNLLPVWLVVSGRSPQAKTTRQHTF</sequence>
<dbReference type="AlphaFoldDB" id="C0E075"/>
<evidence type="ECO:0000313" key="2">
    <source>
        <dbReference type="Proteomes" id="UP000006247"/>
    </source>
</evidence>
<protein>
    <submittedName>
        <fullName evidence="1">Uncharacterized protein</fullName>
    </submittedName>
</protein>